<dbReference type="Proteomes" id="UP001178507">
    <property type="component" value="Unassembled WGS sequence"/>
</dbReference>
<gene>
    <name evidence="3" type="ORF">EVOR1521_LOCUS16249</name>
</gene>
<evidence type="ECO:0000256" key="1">
    <source>
        <dbReference type="SAM" id="MobiDB-lite"/>
    </source>
</evidence>
<dbReference type="InterPro" id="IPR034750">
    <property type="entry name" value="CULT"/>
</dbReference>
<feature type="region of interest" description="Disordered" evidence="1">
    <location>
        <begin position="276"/>
        <end position="322"/>
    </location>
</feature>
<keyword evidence="4" id="KW-1185">Reference proteome</keyword>
<sequence length="322" mass="34122">MAAMTALADFPCPARAPGPGPGRAIGRLGGRTRQCAAVCGVSAALATASSVQHGRARARRRACSSAIHAAAATKPEALGVEAERQRLEELVGASLRCRACGVRVAELRHHTGSSRHFNPHGFLFHIGAFSQACADLVGPATLADTWFPGYAWRLAACRGCEAHLGWRYESSGKAGFWGLIWTRLREDSGAGYPPVSFRAMELKQEVFKQRPRVDSGTVSTVDLSERLFEMAKENEEKGEPQEKEPAPVATSGDAALEVAMGASEGMLNDLLAALRKEQPSDPLSPEQAAAVHAKAEAAHAETEEAAEAGARDRGFGDLTKGV</sequence>
<dbReference type="EMBL" id="CAUJNA010002190">
    <property type="protein sequence ID" value="CAJ1390971.1"/>
    <property type="molecule type" value="Genomic_DNA"/>
</dbReference>
<feature type="domain" description="CULT" evidence="2">
    <location>
        <begin position="87"/>
        <end position="188"/>
    </location>
</feature>
<dbReference type="PROSITE" id="PS51788">
    <property type="entry name" value="CULT"/>
    <property type="match status" value="1"/>
</dbReference>
<dbReference type="AlphaFoldDB" id="A0AA36N1C2"/>
<evidence type="ECO:0000313" key="4">
    <source>
        <dbReference type="Proteomes" id="UP001178507"/>
    </source>
</evidence>
<proteinExistence type="predicted"/>
<organism evidence="3 4">
    <name type="scientific">Effrenium voratum</name>
    <dbReference type="NCBI Taxonomy" id="2562239"/>
    <lineage>
        <taxon>Eukaryota</taxon>
        <taxon>Sar</taxon>
        <taxon>Alveolata</taxon>
        <taxon>Dinophyceae</taxon>
        <taxon>Suessiales</taxon>
        <taxon>Symbiodiniaceae</taxon>
        <taxon>Effrenium</taxon>
    </lineage>
</organism>
<comment type="caution">
    <text evidence="3">The sequence shown here is derived from an EMBL/GenBank/DDBJ whole genome shotgun (WGS) entry which is preliminary data.</text>
</comment>
<protein>
    <recommendedName>
        <fullName evidence="2">CULT domain-containing protein</fullName>
    </recommendedName>
</protein>
<feature type="compositionally biased region" description="Basic and acidic residues" evidence="1">
    <location>
        <begin position="232"/>
        <end position="245"/>
    </location>
</feature>
<evidence type="ECO:0000313" key="3">
    <source>
        <dbReference type="EMBL" id="CAJ1390971.1"/>
    </source>
</evidence>
<reference evidence="3" key="1">
    <citation type="submission" date="2023-08" db="EMBL/GenBank/DDBJ databases">
        <authorList>
            <person name="Chen Y."/>
            <person name="Shah S."/>
            <person name="Dougan E. K."/>
            <person name="Thang M."/>
            <person name="Chan C."/>
        </authorList>
    </citation>
    <scope>NUCLEOTIDE SEQUENCE</scope>
</reference>
<feature type="region of interest" description="Disordered" evidence="1">
    <location>
        <begin position="232"/>
        <end position="251"/>
    </location>
</feature>
<name>A0AA36N1C2_9DINO</name>
<evidence type="ECO:0000259" key="2">
    <source>
        <dbReference type="PROSITE" id="PS51788"/>
    </source>
</evidence>
<dbReference type="CDD" id="cd15777">
    <property type="entry name" value="CRBN_C_like"/>
    <property type="match status" value="1"/>
</dbReference>
<dbReference type="Gene3D" id="2.170.150.20">
    <property type="entry name" value="Peptide methionine sulfoxide reductase"/>
    <property type="match status" value="1"/>
</dbReference>
<feature type="compositionally biased region" description="Basic and acidic residues" evidence="1">
    <location>
        <begin position="293"/>
        <end position="302"/>
    </location>
</feature>
<accession>A0AA36N1C2</accession>
<dbReference type="FunFam" id="2.170.150.20:FF:000007">
    <property type="entry name" value="Protein cereblon"/>
    <property type="match status" value="1"/>
</dbReference>